<dbReference type="Gene3D" id="1.20.1280.50">
    <property type="match status" value="1"/>
</dbReference>
<evidence type="ECO:0000256" key="1">
    <source>
        <dbReference type="SAM" id="MobiDB-lite"/>
    </source>
</evidence>
<gene>
    <name evidence="2" type="ORF">Rhopal_000962-T1</name>
</gene>
<feature type="region of interest" description="Disordered" evidence="1">
    <location>
        <begin position="565"/>
        <end position="588"/>
    </location>
</feature>
<feature type="compositionally biased region" description="Low complexity" evidence="1">
    <location>
        <begin position="69"/>
        <end position="93"/>
    </location>
</feature>
<keyword evidence="3" id="KW-1185">Reference proteome</keyword>
<dbReference type="EMBL" id="BQKY01000002">
    <property type="protein sequence ID" value="GJN88007.1"/>
    <property type="molecule type" value="Genomic_DNA"/>
</dbReference>
<comment type="caution">
    <text evidence="2">The sequence shown here is derived from an EMBL/GenBank/DDBJ whole genome shotgun (WGS) entry which is preliminary data.</text>
</comment>
<protein>
    <recommendedName>
        <fullName evidence="4">F-box domain-containing protein</fullName>
    </recommendedName>
</protein>
<sequence length="783" mass="82890">MATPSPSADRLFWSSPSPKPKPSSDSPAPAPTASPTTPTPRRRTPLSPRPAHKRSPLVSRAWNRRLSFSGASPGSSAGPSTPYEASSSSDLSSGTVTPFALDDAEAADAGKPGGFTFSPAKANAALPSALPIDAFDLSGMAMEIDEVAGVAVSPPRTQQSPLRKWDKVTTRRPRIKRVKTGINDLPDELLLRIFSFRLTSSDAVNDQQGFRPLPSKIMSDVPEWYTPPVRIGLVCQRWLPLARHLYYRFVKISHLSRISALYRTFATNGDLPLSVRHLCIDLPSVVLDKLDLPAPGRLPPSTPTREADSDVEPVAPAHLVLPVSNSPTKKPKAPLTQADELRAVFQSCSHLLSLEIAGVPPATLFTSSSTSLSALYRLHQLRLSTVTSLTLRGGNSSLDASDAPTLTSTTVRDALLALTGLRRLTLKQFASSALISEALDFAPKRTSLGFLARPLPSRARSNALLPLERLALLECCVSPADLLALLRQCQRGRLRALIVEDAWTAADAARNRARHLWELPTCEALGGGGRADERAIAALVRESLVSLRATLHNYPPVTGVAGALASTSMRSPERATRPLPGGRSGAPRRDKHVLDAFIAQLDNLVVLDVGGTVVTPALFPPEAPRPPLHSASAAASTPAGALEEPLLRLPRSVRSLTLRTCPLLPPSSLLPFLSSLAPPSPSLSLHTLHTLGGSEHGWSNPAASWAVQRACWDAGVRWISARQAGGWVVDPSAAAAAAAAAATAGGGTGDGKVPADGLAVIGQDQDGIGWGMRREGARDGGGW</sequence>
<dbReference type="AlphaFoldDB" id="A0AAV5GF82"/>
<evidence type="ECO:0008006" key="4">
    <source>
        <dbReference type="Google" id="ProtNLM"/>
    </source>
</evidence>
<evidence type="ECO:0000313" key="2">
    <source>
        <dbReference type="EMBL" id="GJN88007.1"/>
    </source>
</evidence>
<reference evidence="2 3" key="1">
    <citation type="submission" date="2021-12" db="EMBL/GenBank/DDBJ databases">
        <title>High titer production of polyol ester of fatty acids by Rhodotorula paludigena BS15 towards product separation-free biomass refinery.</title>
        <authorList>
            <person name="Mano J."/>
            <person name="Ono H."/>
            <person name="Tanaka T."/>
            <person name="Naito K."/>
            <person name="Sushida H."/>
            <person name="Ike M."/>
            <person name="Tokuyasu K."/>
            <person name="Kitaoka M."/>
        </authorList>
    </citation>
    <scope>NUCLEOTIDE SEQUENCE [LARGE SCALE GENOMIC DNA]</scope>
    <source>
        <strain evidence="2 3">BS15</strain>
    </source>
</reference>
<evidence type="ECO:0000313" key="3">
    <source>
        <dbReference type="Proteomes" id="UP001342314"/>
    </source>
</evidence>
<dbReference type="Proteomes" id="UP001342314">
    <property type="component" value="Unassembled WGS sequence"/>
</dbReference>
<feature type="compositionally biased region" description="Basic residues" evidence="1">
    <location>
        <begin position="40"/>
        <end position="55"/>
    </location>
</feature>
<name>A0AAV5GF82_9BASI</name>
<feature type="region of interest" description="Disordered" evidence="1">
    <location>
        <begin position="1"/>
        <end position="96"/>
    </location>
</feature>
<organism evidence="2 3">
    <name type="scientific">Rhodotorula paludigena</name>
    <dbReference type="NCBI Taxonomy" id="86838"/>
    <lineage>
        <taxon>Eukaryota</taxon>
        <taxon>Fungi</taxon>
        <taxon>Dikarya</taxon>
        <taxon>Basidiomycota</taxon>
        <taxon>Pucciniomycotina</taxon>
        <taxon>Microbotryomycetes</taxon>
        <taxon>Sporidiobolales</taxon>
        <taxon>Sporidiobolaceae</taxon>
        <taxon>Rhodotorula</taxon>
    </lineage>
</organism>
<feature type="compositionally biased region" description="Low complexity" evidence="1">
    <location>
        <begin position="23"/>
        <end position="36"/>
    </location>
</feature>
<accession>A0AAV5GF82</accession>
<proteinExistence type="predicted"/>